<name>A0ACC3D9V9_9PEZI</name>
<proteinExistence type="predicted"/>
<evidence type="ECO:0000313" key="2">
    <source>
        <dbReference type="Proteomes" id="UP001186974"/>
    </source>
</evidence>
<dbReference type="EMBL" id="JAWDJW010006601">
    <property type="protein sequence ID" value="KAK3064140.1"/>
    <property type="molecule type" value="Genomic_DNA"/>
</dbReference>
<organism evidence="1 2">
    <name type="scientific">Coniosporium uncinatum</name>
    <dbReference type="NCBI Taxonomy" id="93489"/>
    <lineage>
        <taxon>Eukaryota</taxon>
        <taxon>Fungi</taxon>
        <taxon>Dikarya</taxon>
        <taxon>Ascomycota</taxon>
        <taxon>Pezizomycotina</taxon>
        <taxon>Dothideomycetes</taxon>
        <taxon>Dothideomycetes incertae sedis</taxon>
        <taxon>Coniosporium</taxon>
    </lineage>
</organism>
<gene>
    <name evidence="1" type="ORF">LTS18_009776</name>
</gene>
<comment type="caution">
    <text evidence="1">The sequence shown here is derived from an EMBL/GenBank/DDBJ whole genome shotgun (WGS) entry which is preliminary data.</text>
</comment>
<sequence length="123" mass="13626">AGNYFLATETARRYGKDGIVSVAWNPGNLRSELQRHMNLGAIGAWIFDKTLLYPPVMGAYTELYAACSQDITPAQNGCFVVPWGRIEVPRPDVVAGTKTQSEGGTGQAEKLWEWCEKETKQFV</sequence>
<feature type="non-terminal residue" evidence="1">
    <location>
        <position position="1"/>
    </location>
</feature>
<accession>A0ACC3D9V9</accession>
<dbReference type="Proteomes" id="UP001186974">
    <property type="component" value="Unassembled WGS sequence"/>
</dbReference>
<evidence type="ECO:0000313" key="1">
    <source>
        <dbReference type="EMBL" id="KAK3064140.1"/>
    </source>
</evidence>
<reference evidence="1" key="1">
    <citation type="submission" date="2024-09" db="EMBL/GenBank/DDBJ databases">
        <title>Black Yeasts Isolated from many extreme environments.</title>
        <authorList>
            <person name="Coleine C."/>
            <person name="Stajich J.E."/>
            <person name="Selbmann L."/>
        </authorList>
    </citation>
    <scope>NUCLEOTIDE SEQUENCE</scope>
    <source>
        <strain evidence="1">CCFEE 5737</strain>
    </source>
</reference>
<keyword evidence="2" id="KW-1185">Reference proteome</keyword>
<protein>
    <submittedName>
        <fullName evidence="1">Uncharacterized protein</fullName>
    </submittedName>
</protein>